<dbReference type="Proteomes" id="UP000613266">
    <property type="component" value="Unassembled WGS sequence"/>
</dbReference>
<dbReference type="PRINTS" id="PR00368">
    <property type="entry name" value="FADPNR"/>
</dbReference>
<dbReference type="PANTHER" id="PTHR43539">
    <property type="entry name" value="FLAVIN-BINDING MONOOXYGENASE-LIKE PROTEIN (AFU_ORTHOLOGUE AFUA_4G09220)"/>
    <property type="match status" value="1"/>
</dbReference>
<sequence>MHPTPSTALPVAVIGAGPVGLAAAAHLLQRGLPVQVFEAGSSPAAHLQGYGHVRLFSPWRFNIDRAARALLQREGWQPPADEGALPTAAELREQYLLPLAHSEALRQRVQYGARVLAISRRGVDKVKTRGREQAPFVLQWQGAEGVQEFEARAVIDASGTWGQPNPLGAHGLPVPGEREQAAQIQYGMPDILGAERGRYAGRRVLVVGAGHSAAGNLIALAQLAEEVPGTAIVWAVRGQDLRRLFGGGSKDGLPARGALGERLRALTEAGRLELHTGFAIGRISPDEAGRLQVHSAHDARRIEGIEQIVAATGARPNLELARELRMRLDPWLESTEALAPLIDPNEHSCGTVRPHGHRELQHPEAGFYAIGAKSYGRAPNFLMATGYEQARSVAAALVGDWAAADDVQLELPETGVCSVDFAAAADQAPGGACCGGPPVQNASACCVKDEDAKAAGATGCGCGPAVARPKATSACCG</sequence>
<keyword evidence="3" id="KW-1185">Reference proteome</keyword>
<dbReference type="InterPro" id="IPR050982">
    <property type="entry name" value="Auxin_biosynth/cation_transpt"/>
</dbReference>
<dbReference type="SUPFAM" id="SSF51905">
    <property type="entry name" value="FAD/NAD(P)-binding domain"/>
    <property type="match status" value="1"/>
</dbReference>
<gene>
    <name evidence="2" type="ORF">I7X39_07415</name>
</gene>
<dbReference type="EMBL" id="JAEDAK010000004">
    <property type="protein sequence ID" value="MBH9576728.1"/>
    <property type="molecule type" value="Genomic_DNA"/>
</dbReference>
<dbReference type="PANTHER" id="PTHR43539:SF78">
    <property type="entry name" value="FLAVIN-CONTAINING MONOOXYGENASE"/>
    <property type="match status" value="1"/>
</dbReference>
<dbReference type="RefSeq" id="WP_198110345.1">
    <property type="nucleotide sequence ID" value="NZ_JAEDAK010000004.1"/>
</dbReference>
<organism evidence="2 3">
    <name type="scientific">Inhella proteolytica</name>
    <dbReference type="NCBI Taxonomy" id="2795029"/>
    <lineage>
        <taxon>Bacteria</taxon>
        <taxon>Pseudomonadati</taxon>
        <taxon>Pseudomonadota</taxon>
        <taxon>Betaproteobacteria</taxon>
        <taxon>Burkholderiales</taxon>
        <taxon>Sphaerotilaceae</taxon>
        <taxon>Inhella</taxon>
    </lineage>
</organism>
<name>A0A931J0Z7_9BURK</name>
<comment type="caution">
    <text evidence="2">The sequence shown here is derived from an EMBL/GenBank/DDBJ whole genome shotgun (WGS) entry which is preliminary data.</text>
</comment>
<accession>A0A931J0Z7</accession>
<dbReference type="InterPro" id="IPR036188">
    <property type="entry name" value="FAD/NAD-bd_sf"/>
</dbReference>
<keyword evidence="1" id="KW-0560">Oxidoreductase</keyword>
<dbReference type="Pfam" id="PF13738">
    <property type="entry name" value="Pyr_redox_3"/>
    <property type="match status" value="1"/>
</dbReference>
<evidence type="ECO:0000313" key="3">
    <source>
        <dbReference type="Proteomes" id="UP000613266"/>
    </source>
</evidence>
<reference evidence="2" key="1">
    <citation type="submission" date="2020-12" db="EMBL/GenBank/DDBJ databases">
        <title>The genome sequence of Inhella sp. 1Y17.</title>
        <authorList>
            <person name="Liu Y."/>
        </authorList>
    </citation>
    <scope>NUCLEOTIDE SEQUENCE</scope>
    <source>
        <strain evidence="2">1Y17</strain>
    </source>
</reference>
<evidence type="ECO:0000313" key="2">
    <source>
        <dbReference type="EMBL" id="MBH9576728.1"/>
    </source>
</evidence>
<dbReference type="GO" id="GO:0050660">
    <property type="term" value="F:flavin adenine dinucleotide binding"/>
    <property type="evidence" value="ECO:0007669"/>
    <property type="project" value="TreeGrafter"/>
</dbReference>
<dbReference type="GO" id="GO:0004497">
    <property type="term" value="F:monooxygenase activity"/>
    <property type="evidence" value="ECO:0007669"/>
    <property type="project" value="TreeGrafter"/>
</dbReference>
<dbReference type="PRINTS" id="PR00411">
    <property type="entry name" value="PNDRDTASEI"/>
</dbReference>
<evidence type="ECO:0000256" key="1">
    <source>
        <dbReference type="ARBA" id="ARBA00023002"/>
    </source>
</evidence>
<dbReference type="AlphaFoldDB" id="A0A931J0Z7"/>
<protein>
    <submittedName>
        <fullName evidence="2">NAD(P)-binding domain-containing protein</fullName>
    </submittedName>
</protein>
<proteinExistence type="predicted"/>
<dbReference type="Gene3D" id="3.50.50.60">
    <property type="entry name" value="FAD/NAD(P)-binding domain"/>
    <property type="match status" value="1"/>
</dbReference>